<dbReference type="EMBL" id="JANVFO010000053">
    <property type="protein sequence ID" value="KAJ3723486.1"/>
    <property type="molecule type" value="Genomic_DNA"/>
</dbReference>
<evidence type="ECO:0000256" key="3">
    <source>
        <dbReference type="ARBA" id="ARBA00022763"/>
    </source>
</evidence>
<dbReference type="Gene3D" id="3.40.50.300">
    <property type="entry name" value="P-loop containing nucleotide triphosphate hydrolases"/>
    <property type="match status" value="1"/>
</dbReference>
<keyword evidence="9" id="KW-1185">Reference proteome</keyword>
<dbReference type="GO" id="GO:0000722">
    <property type="term" value="P:telomere maintenance via recombination"/>
    <property type="evidence" value="ECO:0007669"/>
    <property type="project" value="TreeGrafter"/>
</dbReference>
<dbReference type="GO" id="GO:0090656">
    <property type="term" value="P:t-circle formation"/>
    <property type="evidence" value="ECO:0007669"/>
    <property type="project" value="TreeGrafter"/>
</dbReference>
<keyword evidence="3" id="KW-0227">DNA damage</keyword>
<evidence type="ECO:0000256" key="4">
    <source>
        <dbReference type="ARBA" id="ARBA00022840"/>
    </source>
</evidence>
<keyword evidence="6" id="KW-0539">Nucleus</keyword>
<reference evidence="8" key="1">
    <citation type="submission" date="2022-08" db="EMBL/GenBank/DDBJ databases">
        <authorList>
            <consortium name="DOE Joint Genome Institute"/>
            <person name="Min B."/>
            <person name="Sierra-Patev S."/>
            <person name="Naranjo-Ortiz M."/>
            <person name="Looney B."/>
            <person name="Konkel Z."/>
            <person name="Slot J.C."/>
            <person name="Sakamoto Y."/>
            <person name="Steenwyk J.L."/>
            <person name="Rokas A."/>
            <person name="Carro J."/>
            <person name="Camarero S."/>
            <person name="Ferreira P."/>
            <person name="Molpeceres G."/>
            <person name="Ruiz-duenas F.J."/>
            <person name="Serrano A."/>
            <person name="Henrissat B."/>
            <person name="Drula E."/>
            <person name="Hughes K.W."/>
            <person name="Mata J.L."/>
            <person name="Ishikawa N.K."/>
            <person name="Vargas-Isla R."/>
            <person name="Ushijima S."/>
            <person name="Smith C.A."/>
            <person name="Ahrendt S."/>
            <person name="Andreopoulos W."/>
            <person name="He G."/>
            <person name="LaButti K."/>
            <person name="Lipzen A."/>
            <person name="Ng V."/>
            <person name="Riley R."/>
            <person name="Sandor L."/>
            <person name="Barry K."/>
            <person name="Martinez A.T."/>
            <person name="Xiao Y."/>
            <person name="Gibbons J.G."/>
            <person name="Terashima K."/>
            <person name="Hibbett D.S."/>
            <person name="Grigoriev I.V."/>
        </authorList>
    </citation>
    <scope>NUCLEOTIDE SEQUENCE</scope>
    <source>
        <strain evidence="8">ET3784</strain>
    </source>
</reference>
<dbReference type="InterPro" id="IPR047348">
    <property type="entry name" value="XRCC3-like_C"/>
</dbReference>
<name>A0AA38JE54_9AGAR</name>
<dbReference type="InterPro" id="IPR013632">
    <property type="entry name" value="Rad51_C"/>
</dbReference>
<dbReference type="GO" id="GO:0033065">
    <property type="term" value="C:Rad51C-XRCC3 complex"/>
    <property type="evidence" value="ECO:0007669"/>
    <property type="project" value="TreeGrafter"/>
</dbReference>
<dbReference type="GO" id="GO:0045003">
    <property type="term" value="P:double-strand break repair via synthesis-dependent strand annealing"/>
    <property type="evidence" value="ECO:0007669"/>
    <property type="project" value="TreeGrafter"/>
</dbReference>
<keyword evidence="4" id="KW-0067">ATP-binding</keyword>
<evidence type="ECO:0000313" key="8">
    <source>
        <dbReference type="EMBL" id="KAJ3723486.1"/>
    </source>
</evidence>
<keyword evidence="5" id="KW-0234">DNA repair</keyword>
<dbReference type="SUPFAM" id="SSF52540">
    <property type="entry name" value="P-loop containing nucleoside triphosphate hydrolases"/>
    <property type="match status" value="1"/>
</dbReference>
<evidence type="ECO:0000259" key="7">
    <source>
        <dbReference type="PROSITE" id="PS50162"/>
    </source>
</evidence>
<dbReference type="AlphaFoldDB" id="A0AA38JE54"/>
<dbReference type="Proteomes" id="UP001176059">
    <property type="component" value="Unassembled WGS sequence"/>
</dbReference>
<accession>A0AA38JE54</accession>
<organism evidence="8 9">
    <name type="scientific">Lentinula guzmanii</name>
    <dbReference type="NCBI Taxonomy" id="2804957"/>
    <lineage>
        <taxon>Eukaryota</taxon>
        <taxon>Fungi</taxon>
        <taxon>Dikarya</taxon>
        <taxon>Basidiomycota</taxon>
        <taxon>Agaricomycotina</taxon>
        <taxon>Agaricomycetes</taxon>
        <taxon>Agaricomycetidae</taxon>
        <taxon>Agaricales</taxon>
        <taxon>Marasmiineae</taxon>
        <taxon>Omphalotaceae</taxon>
        <taxon>Lentinula</taxon>
    </lineage>
</organism>
<dbReference type="GO" id="GO:0005657">
    <property type="term" value="C:replication fork"/>
    <property type="evidence" value="ECO:0007669"/>
    <property type="project" value="TreeGrafter"/>
</dbReference>
<reference evidence="8" key="2">
    <citation type="journal article" date="2023" name="Proc. Natl. Acad. Sci. U.S.A.">
        <title>A global phylogenomic analysis of the shiitake genus Lentinula.</title>
        <authorList>
            <person name="Sierra-Patev S."/>
            <person name="Min B."/>
            <person name="Naranjo-Ortiz M."/>
            <person name="Looney B."/>
            <person name="Konkel Z."/>
            <person name="Slot J.C."/>
            <person name="Sakamoto Y."/>
            <person name="Steenwyk J.L."/>
            <person name="Rokas A."/>
            <person name="Carro J."/>
            <person name="Camarero S."/>
            <person name="Ferreira P."/>
            <person name="Molpeceres G."/>
            <person name="Ruiz-Duenas F.J."/>
            <person name="Serrano A."/>
            <person name="Henrissat B."/>
            <person name="Drula E."/>
            <person name="Hughes K.W."/>
            <person name="Mata J.L."/>
            <person name="Ishikawa N.K."/>
            <person name="Vargas-Isla R."/>
            <person name="Ushijima S."/>
            <person name="Smith C.A."/>
            <person name="Donoghue J."/>
            <person name="Ahrendt S."/>
            <person name="Andreopoulos W."/>
            <person name="He G."/>
            <person name="LaButti K."/>
            <person name="Lipzen A."/>
            <person name="Ng V."/>
            <person name="Riley R."/>
            <person name="Sandor L."/>
            <person name="Barry K."/>
            <person name="Martinez A.T."/>
            <person name="Xiao Y."/>
            <person name="Gibbons J.G."/>
            <person name="Terashima K."/>
            <person name="Grigoriev I.V."/>
            <person name="Hibbett D."/>
        </authorList>
    </citation>
    <scope>NUCLEOTIDE SEQUENCE</scope>
    <source>
        <strain evidence="8">ET3784</strain>
    </source>
</reference>
<keyword evidence="8" id="KW-0378">Hydrolase</keyword>
<gene>
    <name evidence="8" type="ORF">DFJ43DRAFT_1158148</name>
</gene>
<dbReference type="InterPro" id="IPR020588">
    <property type="entry name" value="RecA_ATP-bd"/>
</dbReference>
<evidence type="ECO:0000256" key="6">
    <source>
        <dbReference type="ARBA" id="ARBA00023242"/>
    </source>
</evidence>
<evidence type="ECO:0000313" key="9">
    <source>
        <dbReference type="Proteomes" id="UP001176059"/>
    </source>
</evidence>
<keyword evidence="2" id="KW-0547">Nucleotide-binding</keyword>
<comment type="subcellular location">
    <subcellularLocation>
        <location evidence="1">Nucleus</location>
    </subcellularLocation>
</comment>
<sequence>MVSLASHTALSASQKALLKRGQITTLSDLILTPAQDIARKCRVSPLEITAIVDVVCRDHFIHAPTLEELLSAPNLWGICTSGDVRLDAALGGGFRTGMIWEVVGESAAGKTQLALRMSLLVQLSIELGGLAGSACYLLTSGRLPTSRILQISQHHPLLASSGQCGLDDIHTMPIPSIDFLVQTLSRHLPDFIERKLELRKTDSSIRPIRLVVIDALGELFHASGKTSTETLVQRAQNINDISTHLHTLSSKYGIVVIVLNEVVDAFERASNNEEDPTVGLTYAEQSKWFARAHSLPGEDRKEASLGLVWANQINARIMMSRTGRRRYTTFIRPATQKRQKLEDGHDTRNIPAEDTERLELVRRLSIVFSSVSNPGSLDYVVDSTGIISLEEEKPFELANEPTTASSSVAPPLAMPDSQIAPLDIGFAEGESAVNDLSSEPIVAPDDEDEWESFWEKDEITEEMYLAASLDPDK</sequence>
<dbReference type="Pfam" id="PF08423">
    <property type="entry name" value="Rad51"/>
    <property type="match status" value="1"/>
</dbReference>
<evidence type="ECO:0000256" key="5">
    <source>
        <dbReference type="ARBA" id="ARBA00023204"/>
    </source>
</evidence>
<dbReference type="PANTHER" id="PTHR46487">
    <property type="entry name" value="DNA REPAIR PROTEIN XRCC3"/>
    <property type="match status" value="1"/>
</dbReference>
<dbReference type="PROSITE" id="PS50162">
    <property type="entry name" value="RECA_2"/>
    <property type="match status" value="1"/>
</dbReference>
<dbReference type="InterPro" id="IPR027417">
    <property type="entry name" value="P-loop_NTPase"/>
</dbReference>
<feature type="domain" description="RecA family profile 1" evidence="7">
    <location>
        <begin position="75"/>
        <end position="262"/>
    </location>
</feature>
<dbReference type="CDD" id="cd19491">
    <property type="entry name" value="XRCC3"/>
    <property type="match status" value="1"/>
</dbReference>
<protein>
    <submittedName>
        <fullName evidence="8">P-loop containing nucleoside triphosphate hydrolase protein</fullName>
    </submittedName>
</protein>
<dbReference type="GO" id="GO:0071140">
    <property type="term" value="P:resolution of mitotic recombination intermediates"/>
    <property type="evidence" value="ECO:0007669"/>
    <property type="project" value="TreeGrafter"/>
</dbReference>
<dbReference type="GO" id="GO:0005524">
    <property type="term" value="F:ATP binding"/>
    <property type="evidence" value="ECO:0007669"/>
    <property type="project" value="UniProtKB-KW"/>
</dbReference>
<dbReference type="GO" id="GO:0016787">
    <property type="term" value="F:hydrolase activity"/>
    <property type="evidence" value="ECO:0007669"/>
    <property type="project" value="UniProtKB-KW"/>
</dbReference>
<dbReference type="GO" id="GO:0000400">
    <property type="term" value="F:four-way junction DNA binding"/>
    <property type="evidence" value="ECO:0007669"/>
    <property type="project" value="TreeGrafter"/>
</dbReference>
<dbReference type="GO" id="GO:0140664">
    <property type="term" value="F:ATP-dependent DNA damage sensor activity"/>
    <property type="evidence" value="ECO:0007669"/>
    <property type="project" value="InterPro"/>
</dbReference>
<comment type="caution">
    <text evidence="8">The sequence shown here is derived from an EMBL/GenBank/DDBJ whole genome shotgun (WGS) entry which is preliminary data.</text>
</comment>
<proteinExistence type="predicted"/>
<dbReference type="GO" id="GO:0061982">
    <property type="term" value="P:meiosis I cell cycle process"/>
    <property type="evidence" value="ECO:0007669"/>
    <property type="project" value="UniProtKB-ARBA"/>
</dbReference>
<evidence type="ECO:0000256" key="1">
    <source>
        <dbReference type="ARBA" id="ARBA00004123"/>
    </source>
</evidence>
<evidence type="ECO:0000256" key="2">
    <source>
        <dbReference type="ARBA" id="ARBA00022741"/>
    </source>
</evidence>
<dbReference type="PANTHER" id="PTHR46487:SF1">
    <property type="entry name" value="DNA REPAIR PROTEIN XRCC3"/>
    <property type="match status" value="1"/>
</dbReference>